<dbReference type="AlphaFoldDB" id="A0A3Q7FB50"/>
<sequence>MAAAADAPDVKNAIITVSKKINTTLVILAPLITMCKMDRTRDTARSLYSALNLMNCSKEGRVSLVVPMAIALPKRNTNMVFILGKNSVNFELYNQESTIKTNESKLNN</sequence>
<evidence type="ECO:0000313" key="2">
    <source>
        <dbReference type="Proteomes" id="UP000004994"/>
    </source>
</evidence>
<dbReference type="Proteomes" id="UP000004994">
    <property type="component" value="Chromosome 2"/>
</dbReference>
<keyword evidence="2" id="KW-1185">Reference proteome</keyword>
<dbReference type="EnsemblPlants" id="Solyc02g088163.1.1">
    <property type="protein sequence ID" value="Solyc02g088163.1.1"/>
    <property type="gene ID" value="Solyc02g088163.1"/>
</dbReference>
<reference evidence="1" key="1">
    <citation type="journal article" date="2012" name="Nature">
        <title>The tomato genome sequence provides insights into fleshy fruit evolution.</title>
        <authorList>
            <consortium name="Tomato Genome Consortium"/>
        </authorList>
    </citation>
    <scope>NUCLEOTIDE SEQUENCE [LARGE SCALE GENOMIC DNA]</scope>
    <source>
        <strain evidence="1">cv. Heinz 1706</strain>
    </source>
</reference>
<dbReference type="InParanoid" id="A0A3Q7FB50"/>
<name>A0A3Q7FB50_SOLLC</name>
<organism evidence="1">
    <name type="scientific">Solanum lycopersicum</name>
    <name type="common">Tomato</name>
    <name type="synonym">Lycopersicon esculentum</name>
    <dbReference type="NCBI Taxonomy" id="4081"/>
    <lineage>
        <taxon>Eukaryota</taxon>
        <taxon>Viridiplantae</taxon>
        <taxon>Streptophyta</taxon>
        <taxon>Embryophyta</taxon>
        <taxon>Tracheophyta</taxon>
        <taxon>Spermatophyta</taxon>
        <taxon>Magnoliopsida</taxon>
        <taxon>eudicotyledons</taxon>
        <taxon>Gunneridae</taxon>
        <taxon>Pentapetalae</taxon>
        <taxon>asterids</taxon>
        <taxon>lamiids</taxon>
        <taxon>Solanales</taxon>
        <taxon>Solanaceae</taxon>
        <taxon>Solanoideae</taxon>
        <taxon>Solaneae</taxon>
        <taxon>Solanum</taxon>
        <taxon>Solanum subgen. Lycopersicon</taxon>
    </lineage>
</organism>
<accession>A0A3Q7FB50</accession>
<dbReference type="Gramene" id="Solyc02g088163.1.1">
    <property type="protein sequence ID" value="Solyc02g088163.1.1"/>
    <property type="gene ID" value="Solyc02g088163.1"/>
</dbReference>
<evidence type="ECO:0000313" key="1">
    <source>
        <dbReference type="EnsemblPlants" id="Solyc02g088163.1.1"/>
    </source>
</evidence>
<proteinExistence type="predicted"/>
<protein>
    <submittedName>
        <fullName evidence="1">Uncharacterized protein</fullName>
    </submittedName>
</protein>
<reference evidence="1" key="2">
    <citation type="submission" date="2019-01" db="UniProtKB">
        <authorList>
            <consortium name="EnsemblPlants"/>
        </authorList>
    </citation>
    <scope>IDENTIFICATION</scope>
    <source>
        <strain evidence="1">cv. Heinz 1706</strain>
    </source>
</reference>